<comment type="similarity">
    <text evidence="2 6">Belongs to the SURF1 family.</text>
</comment>
<dbReference type="PANTHER" id="PTHR23427:SF2">
    <property type="entry name" value="SURFEIT LOCUS PROTEIN 1"/>
    <property type="match status" value="1"/>
</dbReference>
<evidence type="ECO:0000313" key="8">
    <source>
        <dbReference type="Proteomes" id="UP001259572"/>
    </source>
</evidence>
<evidence type="ECO:0000256" key="5">
    <source>
        <dbReference type="ARBA" id="ARBA00023136"/>
    </source>
</evidence>
<keyword evidence="6" id="KW-1003">Cell membrane</keyword>
<dbReference type="EMBL" id="JAVUPU010000004">
    <property type="protein sequence ID" value="MDT9599395.1"/>
    <property type="molecule type" value="Genomic_DNA"/>
</dbReference>
<keyword evidence="8" id="KW-1185">Reference proteome</keyword>
<keyword evidence="5 6" id="KW-0472">Membrane</keyword>
<comment type="caution">
    <text evidence="6">Lacks conserved residue(s) required for the propagation of feature annotation.</text>
</comment>
<dbReference type="Pfam" id="PF02104">
    <property type="entry name" value="SURF1"/>
    <property type="match status" value="1"/>
</dbReference>
<organism evidence="7 8">
    <name type="scientific">Sphingosinicella rhizophila</name>
    <dbReference type="NCBI Taxonomy" id="3050082"/>
    <lineage>
        <taxon>Bacteria</taxon>
        <taxon>Pseudomonadati</taxon>
        <taxon>Pseudomonadota</taxon>
        <taxon>Alphaproteobacteria</taxon>
        <taxon>Sphingomonadales</taxon>
        <taxon>Sphingosinicellaceae</taxon>
        <taxon>Sphingosinicella</taxon>
    </lineage>
</organism>
<dbReference type="PROSITE" id="PS50895">
    <property type="entry name" value="SURF1"/>
    <property type="match status" value="1"/>
</dbReference>
<evidence type="ECO:0000256" key="6">
    <source>
        <dbReference type="RuleBase" id="RU363076"/>
    </source>
</evidence>
<protein>
    <recommendedName>
        <fullName evidence="6">SURF1-like protein</fullName>
    </recommendedName>
</protein>
<dbReference type="Proteomes" id="UP001259572">
    <property type="component" value="Unassembled WGS sequence"/>
</dbReference>
<dbReference type="InterPro" id="IPR002994">
    <property type="entry name" value="Surf1/Shy1"/>
</dbReference>
<accession>A0ABU3Q8X9</accession>
<proteinExistence type="inferred from homology"/>
<name>A0ABU3Q8X9_9SPHN</name>
<sequence>MRLPFLPTLVVAAAVAAMVGLGIWQLQRADWKEALIARLEEARTLAPVELEDAEAPGLQYRRASAHCSIPRSRSQLRGGRSRAGQPGFVHLASCLSAGRPLVTIDAGWSAGPDASVAIEASGPFTGMLRKPGNWEGIDTGLYVLVLDRPLAGLGPSAQPGVDAIPNNHRLYAVQWFFFAAAAILIYGLALRRGLQTRQERPGV</sequence>
<dbReference type="InterPro" id="IPR045214">
    <property type="entry name" value="Surf1/Surf4"/>
</dbReference>
<keyword evidence="3 6" id="KW-0812">Transmembrane</keyword>
<gene>
    <name evidence="7" type="ORF">RQX22_10590</name>
</gene>
<feature type="transmembrane region" description="Helical" evidence="6">
    <location>
        <begin position="171"/>
        <end position="190"/>
    </location>
</feature>
<evidence type="ECO:0000313" key="7">
    <source>
        <dbReference type="EMBL" id="MDT9599395.1"/>
    </source>
</evidence>
<dbReference type="PANTHER" id="PTHR23427">
    <property type="entry name" value="SURFEIT LOCUS PROTEIN"/>
    <property type="match status" value="1"/>
</dbReference>
<dbReference type="RefSeq" id="WP_315726253.1">
    <property type="nucleotide sequence ID" value="NZ_JAVUPU010000004.1"/>
</dbReference>
<evidence type="ECO:0000256" key="1">
    <source>
        <dbReference type="ARBA" id="ARBA00004370"/>
    </source>
</evidence>
<keyword evidence="4 6" id="KW-1133">Transmembrane helix</keyword>
<evidence type="ECO:0000256" key="4">
    <source>
        <dbReference type="ARBA" id="ARBA00022989"/>
    </source>
</evidence>
<reference evidence="7 8" key="1">
    <citation type="submission" date="2023-05" db="EMBL/GenBank/DDBJ databases">
        <authorList>
            <person name="Guo Y."/>
        </authorList>
    </citation>
    <scope>NUCLEOTIDE SEQUENCE [LARGE SCALE GENOMIC DNA]</scope>
    <source>
        <strain evidence="7 8">GR2756</strain>
    </source>
</reference>
<evidence type="ECO:0000256" key="2">
    <source>
        <dbReference type="ARBA" id="ARBA00007165"/>
    </source>
</evidence>
<comment type="subcellular location">
    <subcellularLocation>
        <location evidence="6">Cell membrane</location>
        <topology evidence="6">Multi-pass membrane protein</topology>
    </subcellularLocation>
    <subcellularLocation>
        <location evidence="1">Membrane</location>
    </subcellularLocation>
</comment>
<evidence type="ECO:0000256" key="3">
    <source>
        <dbReference type="ARBA" id="ARBA00022692"/>
    </source>
</evidence>
<comment type="caution">
    <text evidence="7">The sequence shown here is derived from an EMBL/GenBank/DDBJ whole genome shotgun (WGS) entry which is preliminary data.</text>
</comment>
<dbReference type="CDD" id="cd06662">
    <property type="entry name" value="SURF1"/>
    <property type="match status" value="1"/>
</dbReference>